<dbReference type="EMBL" id="JAABOA010008346">
    <property type="protein sequence ID" value="KAF9535925.1"/>
    <property type="molecule type" value="Genomic_DNA"/>
</dbReference>
<name>A0A9P6ETJ7_9FUNG</name>
<comment type="caution">
    <text evidence="1">The sequence shown here is derived from an EMBL/GenBank/DDBJ whole genome shotgun (WGS) entry which is preliminary data.</text>
</comment>
<dbReference type="Proteomes" id="UP000780801">
    <property type="component" value="Unassembled WGS sequence"/>
</dbReference>
<dbReference type="AlphaFoldDB" id="A0A9P6ETJ7"/>
<evidence type="ECO:0000313" key="2">
    <source>
        <dbReference type="Proteomes" id="UP000780801"/>
    </source>
</evidence>
<sequence length="52" mass="5514">MAHSLEYVVPPDLMEELAGKMPADDGGLLLQCASAAFGHLDSQQATGREDAR</sequence>
<evidence type="ECO:0000313" key="1">
    <source>
        <dbReference type="EMBL" id="KAF9535925.1"/>
    </source>
</evidence>
<proteinExistence type="predicted"/>
<keyword evidence="2" id="KW-1185">Reference proteome</keyword>
<organism evidence="1 2">
    <name type="scientific">Lunasporangiospora selenospora</name>
    <dbReference type="NCBI Taxonomy" id="979761"/>
    <lineage>
        <taxon>Eukaryota</taxon>
        <taxon>Fungi</taxon>
        <taxon>Fungi incertae sedis</taxon>
        <taxon>Mucoromycota</taxon>
        <taxon>Mortierellomycotina</taxon>
        <taxon>Mortierellomycetes</taxon>
        <taxon>Mortierellales</taxon>
        <taxon>Mortierellaceae</taxon>
        <taxon>Lunasporangiospora</taxon>
    </lineage>
</organism>
<reference evidence="1" key="1">
    <citation type="journal article" date="2020" name="Fungal Divers.">
        <title>Resolving the Mortierellaceae phylogeny through synthesis of multi-gene phylogenetics and phylogenomics.</title>
        <authorList>
            <person name="Vandepol N."/>
            <person name="Liber J."/>
            <person name="Desiro A."/>
            <person name="Na H."/>
            <person name="Kennedy M."/>
            <person name="Barry K."/>
            <person name="Grigoriev I.V."/>
            <person name="Miller A.N."/>
            <person name="O'Donnell K."/>
            <person name="Stajich J.E."/>
            <person name="Bonito G."/>
        </authorList>
    </citation>
    <scope>NUCLEOTIDE SEQUENCE</scope>
    <source>
        <strain evidence="1">KOD1015</strain>
    </source>
</reference>
<protein>
    <submittedName>
        <fullName evidence="1">Uncharacterized protein</fullName>
    </submittedName>
</protein>
<gene>
    <name evidence="1" type="ORF">BGW38_010384</name>
</gene>
<feature type="non-terminal residue" evidence="1">
    <location>
        <position position="52"/>
    </location>
</feature>
<accession>A0A9P6ETJ7</accession>